<sequence length="352" mass="38252">MRLAGTYAAVRRIWTVELRPRPGGPALVCPTCTAHTPSLTGPSARSAVLAHLACHARADALPAHLRSCQCQARGCRWHPRHRGCAGPVLLALTRDRSGRTWRLADTCAACAAATSNTAVVPDTLPDSSRPPSSCPSAPAHRFQAGPQERVRVREMLTYLGSALPRFTSPAARLLALQCALRTDVRGHVRLPAGLLRGMRLRGNRELWLELAHAGWLALPDFRALPAQAWLLDAAVLDQAPGRRARCRAADWALRPTPLTLPAAAPALRLTALVLAAHTCTRSEHSTDMDILTRLCGHSAQQTGELLDRLVATRTLQAWQHNRETDEAVWQLPQLQVQSRSAAPPRGHQASEL</sequence>
<evidence type="ECO:0000313" key="3">
    <source>
        <dbReference type="Proteomes" id="UP001486207"/>
    </source>
</evidence>
<reference evidence="2 3" key="1">
    <citation type="submission" date="2024-06" db="EMBL/GenBank/DDBJ databases">
        <title>The Natural Products Discovery Center: Release of the First 8490 Sequenced Strains for Exploring Actinobacteria Biosynthetic Diversity.</title>
        <authorList>
            <person name="Kalkreuter E."/>
            <person name="Kautsar S.A."/>
            <person name="Yang D."/>
            <person name="Bader C.D."/>
            <person name="Teijaro C.N."/>
            <person name="Fluegel L."/>
            <person name="Davis C.M."/>
            <person name="Simpson J.R."/>
            <person name="Lauterbach L."/>
            <person name="Steele A.D."/>
            <person name="Gui C."/>
            <person name="Meng S."/>
            <person name="Li G."/>
            <person name="Viehrig K."/>
            <person name="Ye F."/>
            <person name="Su P."/>
            <person name="Kiefer A.F."/>
            <person name="Nichols A."/>
            <person name="Cepeda A.J."/>
            <person name="Yan W."/>
            <person name="Fan B."/>
            <person name="Jiang Y."/>
            <person name="Adhikari A."/>
            <person name="Zheng C.-J."/>
            <person name="Schuster L."/>
            <person name="Cowan T.M."/>
            <person name="Smanski M.J."/>
            <person name="Chevrette M.G."/>
            <person name="De Carvalho L.P.S."/>
            <person name="Shen B."/>
        </authorList>
    </citation>
    <scope>NUCLEOTIDE SEQUENCE [LARGE SCALE GENOMIC DNA]</scope>
    <source>
        <strain evidence="2 3">NPDC000155</strain>
    </source>
</reference>
<feature type="region of interest" description="Disordered" evidence="1">
    <location>
        <begin position="121"/>
        <end position="141"/>
    </location>
</feature>
<feature type="compositionally biased region" description="Low complexity" evidence="1">
    <location>
        <begin position="125"/>
        <end position="138"/>
    </location>
</feature>
<evidence type="ECO:0000256" key="1">
    <source>
        <dbReference type="SAM" id="MobiDB-lite"/>
    </source>
</evidence>
<comment type="caution">
    <text evidence="2">The sequence shown here is derived from an EMBL/GenBank/DDBJ whole genome shotgun (WGS) entry which is preliminary data.</text>
</comment>
<dbReference type="RefSeq" id="WP_229912509.1">
    <property type="nucleotide sequence ID" value="NZ_BNBM01000029.1"/>
</dbReference>
<organism evidence="2 3">
    <name type="scientific">Streptomyces lanatus</name>
    <dbReference type="NCBI Taxonomy" id="66900"/>
    <lineage>
        <taxon>Bacteria</taxon>
        <taxon>Bacillati</taxon>
        <taxon>Actinomycetota</taxon>
        <taxon>Actinomycetes</taxon>
        <taxon>Kitasatosporales</taxon>
        <taxon>Streptomycetaceae</taxon>
        <taxon>Streptomyces</taxon>
    </lineage>
</organism>
<keyword evidence="3" id="KW-1185">Reference proteome</keyword>
<protein>
    <submittedName>
        <fullName evidence="2">Uncharacterized protein</fullName>
    </submittedName>
</protein>
<dbReference type="EMBL" id="JBEPFB010000031">
    <property type="protein sequence ID" value="MER7379325.1"/>
    <property type="molecule type" value="Genomic_DNA"/>
</dbReference>
<dbReference type="Proteomes" id="UP001486207">
    <property type="component" value="Unassembled WGS sequence"/>
</dbReference>
<proteinExistence type="predicted"/>
<name>A0ABV1Y635_9ACTN</name>
<evidence type="ECO:0000313" key="2">
    <source>
        <dbReference type="EMBL" id="MER7379325.1"/>
    </source>
</evidence>
<accession>A0ABV1Y635</accession>
<gene>
    <name evidence="2" type="ORF">ABT384_42755</name>
</gene>